<name>A0A1B0A0Q0_GLOPL</name>
<dbReference type="Proteomes" id="UP000092445">
    <property type="component" value="Unassembled WGS sequence"/>
</dbReference>
<feature type="transmembrane region" description="Helical" evidence="1">
    <location>
        <begin position="36"/>
        <end position="55"/>
    </location>
</feature>
<sequence>MSAANLMTLAQDAKFADRNYDVNQEPLAKSRALCKLIKNICVAALQTTLLVTLIIVGVLGISLSIFAIVWLVITIICKIMLIKTTHRLFSPYSYLIPIVRENINHGEDCIRSVKCSCSVDMFRINIRNDVFFTKICHTSANSWIATRTFTNT</sequence>
<feature type="transmembrane region" description="Helical" evidence="1">
    <location>
        <begin position="61"/>
        <end position="81"/>
    </location>
</feature>
<evidence type="ECO:0000256" key="1">
    <source>
        <dbReference type="SAM" id="Phobius"/>
    </source>
</evidence>
<protein>
    <submittedName>
        <fullName evidence="2">Uncharacterized protein</fullName>
    </submittedName>
</protein>
<keyword evidence="1" id="KW-0472">Membrane</keyword>
<keyword evidence="1" id="KW-1133">Transmembrane helix</keyword>
<dbReference type="EnsemblMetazoa" id="GPAI030845-RA">
    <property type="protein sequence ID" value="GPAI030845-PA"/>
    <property type="gene ID" value="GPAI030845"/>
</dbReference>
<dbReference type="VEuPathDB" id="VectorBase:GPAI030845"/>
<organism evidence="2 3">
    <name type="scientific">Glossina pallidipes</name>
    <name type="common">Tsetse fly</name>
    <dbReference type="NCBI Taxonomy" id="7398"/>
    <lineage>
        <taxon>Eukaryota</taxon>
        <taxon>Metazoa</taxon>
        <taxon>Ecdysozoa</taxon>
        <taxon>Arthropoda</taxon>
        <taxon>Hexapoda</taxon>
        <taxon>Insecta</taxon>
        <taxon>Pterygota</taxon>
        <taxon>Neoptera</taxon>
        <taxon>Endopterygota</taxon>
        <taxon>Diptera</taxon>
        <taxon>Brachycera</taxon>
        <taxon>Muscomorpha</taxon>
        <taxon>Hippoboscoidea</taxon>
        <taxon>Glossinidae</taxon>
        <taxon>Glossina</taxon>
    </lineage>
</organism>
<proteinExistence type="predicted"/>
<keyword evidence="1" id="KW-0812">Transmembrane</keyword>
<accession>A0A1B0A0Q0</accession>
<keyword evidence="3" id="KW-1185">Reference proteome</keyword>
<evidence type="ECO:0000313" key="3">
    <source>
        <dbReference type="Proteomes" id="UP000092445"/>
    </source>
</evidence>
<reference evidence="2" key="2">
    <citation type="submission" date="2020-05" db="UniProtKB">
        <authorList>
            <consortium name="EnsemblMetazoa"/>
        </authorList>
    </citation>
    <scope>IDENTIFICATION</scope>
    <source>
        <strain evidence="2">IAEA</strain>
    </source>
</reference>
<dbReference type="AlphaFoldDB" id="A0A1B0A0Q0"/>
<evidence type="ECO:0000313" key="2">
    <source>
        <dbReference type="EnsemblMetazoa" id="GPAI030845-PA"/>
    </source>
</evidence>
<reference evidence="3" key="1">
    <citation type="submission" date="2014-03" db="EMBL/GenBank/DDBJ databases">
        <authorList>
            <person name="Aksoy S."/>
            <person name="Warren W."/>
            <person name="Wilson R.K."/>
        </authorList>
    </citation>
    <scope>NUCLEOTIDE SEQUENCE [LARGE SCALE GENOMIC DNA]</scope>
    <source>
        <strain evidence="3">IAEA</strain>
    </source>
</reference>